<feature type="non-terminal residue" evidence="2">
    <location>
        <position position="41"/>
    </location>
</feature>
<evidence type="ECO:0000313" key="2">
    <source>
        <dbReference type="EMBL" id="CAI2183738.1"/>
    </source>
</evidence>
<dbReference type="AlphaFoldDB" id="A0A9W4X3G6"/>
<dbReference type="Proteomes" id="UP001153678">
    <property type="component" value="Unassembled WGS sequence"/>
</dbReference>
<dbReference type="EMBL" id="CAMKVN010003113">
    <property type="protein sequence ID" value="CAI2183738.1"/>
    <property type="molecule type" value="Genomic_DNA"/>
</dbReference>
<comment type="caution">
    <text evidence="2">The sequence shown here is derived from an EMBL/GenBank/DDBJ whole genome shotgun (WGS) entry which is preliminary data.</text>
</comment>
<name>A0A9W4X3G6_9GLOM</name>
<gene>
    <name evidence="2" type="ORF">FWILDA_LOCUS11227</name>
</gene>
<sequence>MMIIEMVKKEFKKTKKKLERFEKRKYELECKLDNKKYGIKK</sequence>
<evidence type="ECO:0000313" key="3">
    <source>
        <dbReference type="Proteomes" id="UP001153678"/>
    </source>
</evidence>
<keyword evidence="1" id="KW-0175">Coiled coil</keyword>
<feature type="coiled-coil region" evidence="1">
    <location>
        <begin position="4"/>
        <end position="31"/>
    </location>
</feature>
<evidence type="ECO:0000256" key="1">
    <source>
        <dbReference type="SAM" id="Coils"/>
    </source>
</evidence>
<reference evidence="2" key="1">
    <citation type="submission" date="2022-08" db="EMBL/GenBank/DDBJ databases">
        <authorList>
            <person name="Kallberg Y."/>
            <person name="Tangrot J."/>
            <person name="Rosling A."/>
        </authorList>
    </citation>
    <scope>NUCLEOTIDE SEQUENCE</scope>
    <source>
        <strain evidence="2">Wild A</strain>
    </source>
</reference>
<keyword evidence="3" id="KW-1185">Reference proteome</keyword>
<accession>A0A9W4X3G6</accession>
<organism evidence="2 3">
    <name type="scientific">Funneliformis geosporum</name>
    <dbReference type="NCBI Taxonomy" id="1117311"/>
    <lineage>
        <taxon>Eukaryota</taxon>
        <taxon>Fungi</taxon>
        <taxon>Fungi incertae sedis</taxon>
        <taxon>Mucoromycota</taxon>
        <taxon>Glomeromycotina</taxon>
        <taxon>Glomeromycetes</taxon>
        <taxon>Glomerales</taxon>
        <taxon>Glomeraceae</taxon>
        <taxon>Funneliformis</taxon>
    </lineage>
</organism>
<proteinExistence type="predicted"/>
<protein>
    <submittedName>
        <fullName evidence="2">14295_t:CDS:1</fullName>
    </submittedName>
</protein>